<dbReference type="Pfam" id="PF03265">
    <property type="entry name" value="DNase_II"/>
    <property type="match status" value="1"/>
</dbReference>
<dbReference type="PANTHER" id="PTHR10858:SF23">
    <property type="entry name" value="DEOXYRIBONUCLEASE II"/>
    <property type="match status" value="1"/>
</dbReference>
<proteinExistence type="evidence at transcript level"/>
<name>V5H9Z3_IXORI</name>
<dbReference type="GO" id="GO:0004531">
    <property type="term" value="F:deoxyribonuclease II activity"/>
    <property type="evidence" value="ECO:0007669"/>
    <property type="project" value="InterPro"/>
</dbReference>
<comment type="similarity">
    <text evidence="1">Belongs to the DNase II family.</text>
</comment>
<dbReference type="CDD" id="cd09120">
    <property type="entry name" value="PLDc_DNaseII_1"/>
    <property type="match status" value="1"/>
</dbReference>
<reference evidence="4" key="1">
    <citation type="journal article" date="2015" name="Sci. Rep.">
        <title>Tissue- and time-dependent transcription in Ixodes ricinus salivary glands and midguts when blood feeding on the vertebrate host.</title>
        <authorList>
            <person name="Kotsyfakis M."/>
            <person name="Schwarz A."/>
            <person name="Erhart J."/>
            <person name="Ribeiro J.M."/>
        </authorList>
    </citation>
    <scope>NUCLEOTIDE SEQUENCE</scope>
    <source>
        <tissue evidence="4">Salivary gland and midgut</tissue>
    </source>
</reference>
<feature type="signal peptide" evidence="3">
    <location>
        <begin position="1"/>
        <end position="18"/>
    </location>
</feature>
<protein>
    <submittedName>
        <fullName evidence="4">Putative deoxyribonuclease ii</fullName>
    </submittedName>
</protein>
<evidence type="ECO:0000256" key="2">
    <source>
        <dbReference type="ARBA" id="ARBA00022801"/>
    </source>
</evidence>
<dbReference type="InterPro" id="IPR004947">
    <property type="entry name" value="DNase_II"/>
</dbReference>
<organism evidence="4">
    <name type="scientific">Ixodes ricinus</name>
    <name type="common">Common tick</name>
    <name type="synonym">Acarus ricinus</name>
    <dbReference type="NCBI Taxonomy" id="34613"/>
    <lineage>
        <taxon>Eukaryota</taxon>
        <taxon>Metazoa</taxon>
        <taxon>Ecdysozoa</taxon>
        <taxon>Arthropoda</taxon>
        <taxon>Chelicerata</taxon>
        <taxon>Arachnida</taxon>
        <taxon>Acari</taxon>
        <taxon>Parasitiformes</taxon>
        <taxon>Ixodida</taxon>
        <taxon>Ixodoidea</taxon>
        <taxon>Ixodidae</taxon>
        <taxon>Ixodinae</taxon>
        <taxon>Ixodes</taxon>
    </lineage>
</organism>
<evidence type="ECO:0000256" key="3">
    <source>
        <dbReference type="SAM" id="SignalP"/>
    </source>
</evidence>
<keyword evidence="2" id="KW-0378">Hydrolase</keyword>
<dbReference type="PANTHER" id="PTHR10858">
    <property type="entry name" value="DEOXYRIBONUCLEASE II"/>
    <property type="match status" value="1"/>
</dbReference>
<feature type="chain" id="PRO_5004735503" evidence="3">
    <location>
        <begin position="19"/>
        <end position="289"/>
    </location>
</feature>
<sequence length="289" mass="32649">MQNLLLVALCLFANRVRAGDDVYCRDERNQKVEWSVMYKFPANGVNYSQVNRGFNKNGLQFAYFDSNTKDFNYWKMSPETIYSPKNPLAYTLKKLFDKPRSSKIAYVTYNDQPFTGEEEPANGPQGHHGKEYAHSKGILMADATSGMWLVHSTPQFPMKVHMGEFNMTRTARKNGQYFMCLTVPPTEVDAIAELLLIQSVIVNHGYGQESVVKKYPHLRALIKGKSIDPWTTVKIAAVKGINSTQFSAIAKPPRWKKDIYTHVVTEQAKSDYLGSVLAKANVWVALPGL</sequence>
<dbReference type="GO" id="GO:0006309">
    <property type="term" value="P:apoptotic DNA fragmentation"/>
    <property type="evidence" value="ECO:0007669"/>
    <property type="project" value="TreeGrafter"/>
</dbReference>
<dbReference type="AlphaFoldDB" id="V5H9Z3"/>
<keyword evidence="3" id="KW-0732">Signal</keyword>
<accession>V5H9Z3</accession>
<dbReference type="EMBL" id="GANP01012906">
    <property type="protein sequence ID" value="JAB71562.1"/>
    <property type="molecule type" value="mRNA"/>
</dbReference>
<evidence type="ECO:0000313" key="4">
    <source>
        <dbReference type="EMBL" id="JAB71562.1"/>
    </source>
</evidence>
<evidence type="ECO:0000256" key="1">
    <source>
        <dbReference type="ARBA" id="ARBA00007527"/>
    </source>
</evidence>